<dbReference type="Proteomes" id="UP000283993">
    <property type="component" value="Unassembled WGS sequence"/>
</dbReference>
<evidence type="ECO:0000313" key="2">
    <source>
        <dbReference type="Proteomes" id="UP000283993"/>
    </source>
</evidence>
<reference evidence="1 2" key="1">
    <citation type="submission" date="2013-10" db="EMBL/GenBank/DDBJ databases">
        <title>Salinisphaera orenii MK-B5 Genome Sequencing.</title>
        <authorList>
            <person name="Lai Q."/>
            <person name="Li C."/>
            <person name="Shao Z."/>
        </authorList>
    </citation>
    <scope>NUCLEOTIDE SEQUENCE [LARGE SCALE GENOMIC DNA]</scope>
    <source>
        <strain evidence="1 2">MK-B5</strain>
    </source>
</reference>
<name>A0A423PQF5_9GAMM</name>
<dbReference type="Pfam" id="PF13561">
    <property type="entry name" value="adh_short_C2"/>
    <property type="match status" value="1"/>
</dbReference>
<proteinExistence type="predicted"/>
<dbReference type="InterPro" id="IPR002347">
    <property type="entry name" value="SDR_fam"/>
</dbReference>
<sequence length="43" mass="4235">MPLGRVADTDEIKGLALFLASEASSFVTGAQVVIDGGASLGAV</sequence>
<protein>
    <recommendedName>
        <fullName evidence="3">Short-chain dehydrogenase</fullName>
    </recommendedName>
</protein>
<dbReference type="AlphaFoldDB" id="A0A423PQF5"/>
<keyword evidence="2" id="KW-1185">Reference proteome</keyword>
<organism evidence="1 2">
    <name type="scientific">Salinisphaera orenii MK-B5</name>
    <dbReference type="NCBI Taxonomy" id="856730"/>
    <lineage>
        <taxon>Bacteria</taxon>
        <taxon>Pseudomonadati</taxon>
        <taxon>Pseudomonadota</taxon>
        <taxon>Gammaproteobacteria</taxon>
        <taxon>Salinisphaerales</taxon>
        <taxon>Salinisphaeraceae</taxon>
        <taxon>Salinisphaera</taxon>
    </lineage>
</organism>
<dbReference type="InterPro" id="IPR036291">
    <property type="entry name" value="NAD(P)-bd_dom_sf"/>
</dbReference>
<gene>
    <name evidence="1" type="ORF">SAOR_07190</name>
</gene>
<evidence type="ECO:0008006" key="3">
    <source>
        <dbReference type="Google" id="ProtNLM"/>
    </source>
</evidence>
<accession>A0A423PQF5</accession>
<dbReference type="Gene3D" id="3.40.50.720">
    <property type="entry name" value="NAD(P)-binding Rossmann-like Domain"/>
    <property type="match status" value="1"/>
</dbReference>
<comment type="caution">
    <text evidence="1">The sequence shown here is derived from an EMBL/GenBank/DDBJ whole genome shotgun (WGS) entry which is preliminary data.</text>
</comment>
<dbReference type="EMBL" id="AYKH01000012">
    <property type="protein sequence ID" value="ROO27839.1"/>
    <property type="molecule type" value="Genomic_DNA"/>
</dbReference>
<evidence type="ECO:0000313" key="1">
    <source>
        <dbReference type="EMBL" id="ROO27839.1"/>
    </source>
</evidence>
<dbReference type="SUPFAM" id="SSF51735">
    <property type="entry name" value="NAD(P)-binding Rossmann-fold domains"/>
    <property type="match status" value="1"/>
</dbReference>